<comment type="subcellular location">
    <subcellularLocation>
        <location evidence="1">Cell membrane</location>
        <topology evidence="1">Multi-pass membrane protein</topology>
    </subcellularLocation>
</comment>
<keyword evidence="3" id="KW-1003">Cell membrane</keyword>
<feature type="transmembrane region" description="Helical" evidence="7">
    <location>
        <begin position="116"/>
        <end position="133"/>
    </location>
</feature>
<evidence type="ECO:0000256" key="6">
    <source>
        <dbReference type="ARBA" id="ARBA00023136"/>
    </source>
</evidence>
<dbReference type="Pfam" id="PF03601">
    <property type="entry name" value="Cons_hypoth698"/>
    <property type="match status" value="1"/>
</dbReference>
<dbReference type="RefSeq" id="WP_204736284.1">
    <property type="nucleotide sequence ID" value="NZ_JACEXG010000003.1"/>
</dbReference>
<feature type="transmembrane region" description="Helical" evidence="7">
    <location>
        <begin position="145"/>
        <end position="166"/>
    </location>
</feature>
<comment type="caution">
    <text evidence="8">The sequence shown here is derived from an EMBL/GenBank/DDBJ whole genome shotgun (WGS) entry which is preliminary data.</text>
</comment>
<keyword evidence="4 7" id="KW-0812">Transmembrane</keyword>
<feature type="transmembrane region" description="Helical" evidence="7">
    <location>
        <begin position="57"/>
        <end position="76"/>
    </location>
</feature>
<dbReference type="InterPro" id="IPR018383">
    <property type="entry name" value="UPF0324_pro"/>
</dbReference>
<evidence type="ECO:0000256" key="2">
    <source>
        <dbReference type="ARBA" id="ARBA00007977"/>
    </source>
</evidence>
<evidence type="ECO:0000313" key="9">
    <source>
        <dbReference type="Proteomes" id="UP000705983"/>
    </source>
</evidence>
<evidence type="ECO:0000256" key="7">
    <source>
        <dbReference type="SAM" id="Phobius"/>
    </source>
</evidence>
<organism evidence="8 9">
    <name type="scientific">Flaviflexus equikiangi</name>
    <dbReference type="NCBI Taxonomy" id="2758573"/>
    <lineage>
        <taxon>Bacteria</taxon>
        <taxon>Bacillati</taxon>
        <taxon>Actinomycetota</taxon>
        <taxon>Actinomycetes</taxon>
        <taxon>Actinomycetales</taxon>
        <taxon>Actinomycetaceae</taxon>
        <taxon>Flaviflexus</taxon>
    </lineage>
</organism>
<dbReference type="Proteomes" id="UP000705983">
    <property type="component" value="Unassembled WGS sequence"/>
</dbReference>
<evidence type="ECO:0000256" key="5">
    <source>
        <dbReference type="ARBA" id="ARBA00022989"/>
    </source>
</evidence>
<evidence type="ECO:0000313" key="8">
    <source>
        <dbReference type="EMBL" id="MBM9433169.1"/>
    </source>
</evidence>
<keyword evidence="9" id="KW-1185">Reference proteome</keyword>
<evidence type="ECO:0000256" key="4">
    <source>
        <dbReference type="ARBA" id="ARBA00022692"/>
    </source>
</evidence>
<accession>A0ABS2TIQ2</accession>
<evidence type="ECO:0000256" key="1">
    <source>
        <dbReference type="ARBA" id="ARBA00004651"/>
    </source>
</evidence>
<dbReference type="PANTHER" id="PTHR30106">
    <property type="entry name" value="INNER MEMBRANE PROTEIN YEIH-RELATED"/>
    <property type="match status" value="1"/>
</dbReference>
<feature type="transmembrane region" description="Helical" evidence="7">
    <location>
        <begin position="178"/>
        <end position="198"/>
    </location>
</feature>
<keyword evidence="5 7" id="KW-1133">Transmembrane helix</keyword>
<feature type="transmembrane region" description="Helical" evidence="7">
    <location>
        <begin position="238"/>
        <end position="259"/>
    </location>
</feature>
<protein>
    <submittedName>
        <fullName evidence="8">Sulfate exporter family transporter</fullName>
    </submittedName>
</protein>
<reference evidence="9" key="1">
    <citation type="submission" date="2021-02" db="EMBL/GenBank/DDBJ databases">
        <title>Leucobacter sp. CX169.</title>
        <authorList>
            <person name="Cheng Y."/>
        </authorList>
    </citation>
    <scope>NUCLEOTIDE SEQUENCE [LARGE SCALE GENOMIC DNA]</scope>
    <source>
        <strain evidence="9">JY899</strain>
    </source>
</reference>
<feature type="transmembrane region" description="Helical" evidence="7">
    <location>
        <begin position="82"/>
        <end position="104"/>
    </location>
</feature>
<evidence type="ECO:0000256" key="3">
    <source>
        <dbReference type="ARBA" id="ARBA00022475"/>
    </source>
</evidence>
<keyword evidence="6 7" id="KW-0472">Membrane</keyword>
<proteinExistence type="inferred from homology"/>
<feature type="transmembrane region" description="Helical" evidence="7">
    <location>
        <begin position="265"/>
        <end position="286"/>
    </location>
</feature>
<comment type="similarity">
    <text evidence="2">Belongs to the UPF0324 family.</text>
</comment>
<dbReference type="EMBL" id="JAFFJS010000003">
    <property type="protein sequence ID" value="MBM9433169.1"/>
    <property type="molecule type" value="Genomic_DNA"/>
</dbReference>
<feature type="transmembrane region" description="Helical" evidence="7">
    <location>
        <begin position="298"/>
        <end position="320"/>
    </location>
</feature>
<gene>
    <name evidence="8" type="ORF">JVW63_05590</name>
</gene>
<name>A0ABS2TIQ2_9ACTO</name>
<sequence length="321" mass="32440">MKRVFPGLAASLAVGVVCVLINRMIPEVSALLLAIIAGIVLANTVKLPAVLEPGTAIAAKRVLRIGIVLLGFSIVLDDIVALGWGVVLTVIVTVFGGLTGTVLMGRWLRVSRSQSILIGAGFSICGAAAVAGVESSIKRKDSEVAAAIGLVVLYGTLMIGLVPLVLGMAGFDDRLSGLIAGATIHEVAQVVAAGGIMGGGVLTVAVIVKLARVLMLAPVIAALGLIERGRGGSTTRAPLMPGFVAGFILASIVATAVTIPDGVSSIISLVQTVCLAAAMFALGLGIRFAAFRQMGFRPVLLGALSTLLVCTIATTGMIIAS</sequence>
<feature type="transmembrane region" description="Helical" evidence="7">
    <location>
        <begin position="28"/>
        <end position="45"/>
    </location>
</feature>
<dbReference type="PANTHER" id="PTHR30106:SF2">
    <property type="entry name" value="UPF0324 INNER MEMBRANE PROTEIN YEIH"/>
    <property type="match status" value="1"/>
</dbReference>